<dbReference type="RefSeq" id="WP_058316700.1">
    <property type="nucleotide sequence ID" value="NZ_CYTO01000019.1"/>
</dbReference>
<dbReference type="InterPro" id="IPR036388">
    <property type="entry name" value="WH-like_DNA-bd_sf"/>
</dbReference>
<dbReference type="PANTHER" id="PTHR33164:SF43">
    <property type="entry name" value="HTH-TYPE TRANSCRIPTIONAL REPRESSOR YETL"/>
    <property type="match status" value="1"/>
</dbReference>
<dbReference type="STRING" id="1715691.TA5113_01947"/>
<reference evidence="3" key="1">
    <citation type="submission" date="2015-09" db="EMBL/GenBank/DDBJ databases">
        <authorList>
            <person name="Rodrigo-Torres Lidia"/>
            <person name="Arahal R.David."/>
        </authorList>
    </citation>
    <scope>NUCLEOTIDE SEQUENCE [LARGE SCALE GENOMIC DNA]</scope>
    <source>
        <strain evidence="3">CECT 5114</strain>
    </source>
</reference>
<dbReference type="InterPro" id="IPR036390">
    <property type="entry name" value="WH_DNA-bd_sf"/>
</dbReference>
<sequence>MKHDLPSFDLEGYLPYQVSVIAGQLSANLASLYQEKFGITVAEWRILVNLAYSNSKTVRDIQQRVHLDKAKVSRAVVGLEDRGYLTKKIDPDDRRLLHLELTEEGETLVAELVPLAQEFQSKVAEKFQDDFATLQSQMTQLMKALSDG</sequence>
<dbReference type="AlphaFoldDB" id="A0A0P1IQQ2"/>
<gene>
    <name evidence="2" type="ORF">TA5114_01741</name>
</gene>
<name>A0A0P1IQQ2_9RHOB</name>
<dbReference type="SUPFAM" id="SSF46785">
    <property type="entry name" value="Winged helix' DNA-binding domain"/>
    <property type="match status" value="1"/>
</dbReference>
<keyword evidence="3" id="KW-1185">Reference proteome</keyword>
<evidence type="ECO:0000259" key="1">
    <source>
        <dbReference type="PROSITE" id="PS50995"/>
    </source>
</evidence>
<dbReference type="GO" id="GO:0006950">
    <property type="term" value="P:response to stress"/>
    <property type="evidence" value="ECO:0007669"/>
    <property type="project" value="TreeGrafter"/>
</dbReference>
<accession>A0A0P1IQQ2</accession>
<dbReference type="SMART" id="SM00347">
    <property type="entry name" value="HTH_MARR"/>
    <property type="match status" value="1"/>
</dbReference>
<evidence type="ECO:0000313" key="2">
    <source>
        <dbReference type="EMBL" id="CUK25937.1"/>
    </source>
</evidence>
<organism evidence="2 3">
    <name type="scientific">Cognatishimia activa</name>
    <dbReference type="NCBI Taxonomy" id="1715691"/>
    <lineage>
        <taxon>Bacteria</taxon>
        <taxon>Pseudomonadati</taxon>
        <taxon>Pseudomonadota</taxon>
        <taxon>Alphaproteobacteria</taxon>
        <taxon>Rhodobacterales</taxon>
        <taxon>Paracoccaceae</taxon>
        <taxon>Cognatishimia</taxon>
    </lineage>
</organism>
<dbReference type="Pfam" id="PF12802">
    <property type="entry name" value="MarR_2"/>
    <property type="match status" value="1"/>
</dbReference>
<dbReference type="PRINTS" id="PR00598">
    <property type="entry name" value="HTHMARR"/>
</dbReference>
<feature type="domain" description="HTH marR-type" evidence="1">
    <location>
        <begin position="11"/>
        <end position="147"/>
    </location>
</feature>
<dbReference type="Gene3D" id="1.10.10.10">
    <property type="entry name" value="Winged helix-like DNA-binding domain superfamily/Winged helix DNA-binding domain"/>
    <property type="match status" value="1"/>
</dbReference>
<evidence type="ECO:0000313" key="3">
    <source>
        <dbReference type="Proteomes" id="UP000051184"/>
    </source>
</evidence>
<proteinExistence type="predicted"/>
<dbReference type="PROSITE" id="PS50995">
    <property type="entry name" value="HTH_MARR_2"/>
    <property type="match status" value="1"/>
</dbReference>
<dbReference type="InterPro" id="IPR000835">
    <property type="entry name" value="HTH_MarR-typ"/>
</dbReference>
<dbReference type="PANTHER" id="PTHR33164">
    <property type="entry name" value="TRANSCRIPTIONAL REGULATOR, MARR FAMILY"/>
    <property type="match status" value="1"/>
</dbReference>
<protein>
    <submittedName>
        <fullName evidence="2">Transcriptional repressor MprA</fullName>
    </submittedName>
</protein>
<dbReference type="InterPro" id="IPR039422">
    <property type="entry name" value="MarR/SlyA-like"/>
</dbReference>
<dbReference type="EMBL" id="CYUE01000018">
    <property type="protein sequence ID" value="CUK25937.1"/>
    <property type="molecule type" value="Genomic_DNA"/>
</dbReference>
<dbReference type="Proteomes" id="UP000051184">
    <property type="component" value="Unassembled WGS sequence"/>
</dbReference>
<dbReference type="GO" id="GO:0003700">
    <property type="term" value="F:DNA-binding transcription factor activity"/>
    <property type="evidence" value="ECO:0007669"/>
    <property type="project" value="InterPro"/>
</dbReference>